<evidence type="ECO:0000256" key="1">
    <source>
        <dbReference type="SAM" id="MobiDB-lite"/>
    </source>
</evidence>
<dbReference type="Pfam" id="PF05762">
    <property type="entry name" value="VWA_CoxE"/>
    <property type="match status" value="1"/>
</dbReference>
<dbReference type="PIRSF" id="PIRSF010256">
    <property type="entry name" value="CoxE_vWa"/>
    <property type="match status" value="1"/>
</dbReference>
<dbReference type="Proteomes" id="UP000198960">
    <property type="component" value="Unassembled WGS sequence"/>
</dbReference>
<dbReference type="SUPFAM" id="SSF53300">
    <property type="entry name" value="vWA-like"/>
    <property type="match status" value="1"/>
</dbReference>
<gene>
    <name evidence="2" type="ORF">SAMN05660991_03517</name>
</gene>
<keyword evidence="3" id="KW-1185">Reference proteome</keyword>
<feature type="compositionally biased region" description="Gly residues" evidence="1">
    <location>
        <begin position="105"/>
        <end position="118"/>
    </location>
</feature>
<evidence type="ECO:0008006" key="4">
    <source>
        <dbReference type="Google" id="ProtNLM"/>
    </source>
</evidence>
<feature type="region of interest" description="Disordered" evidence="1">
    <location>
        <begin position="494"/>
        <end position="521"/>
    </location>
</feature>
<dbReference type="InterPro" id="IPR036465">
    <property type="entry name" value="vWFA_dom_sf"/>
</dbReference>
<dbReference type="InterPro" id="IPR011195">
    <property type="entry name" value="UCP010256"/>
</dbReference>
<dbReference type="InterPro" id="IPR008912">
    <property type="entry name" value="Uncharacterised_CoxE"/>
</dbReference>
<dbReference type="EMBL" id="FOEE01000012">
    <property type="protein sequence ID" value="SEP14583.1"/>
    <property type="molecule type" value="Genomic_DNA"/>
</dbReference>
<dbReference type="STRING" id="673521.SAMN05660991_03517"/>
<evidence type="ECO:0000313" key="3">
    <source>
        <dbReference type="Proteomes" id="UP000198960"/>
    </source>
</evidence>
<reference evidence="3" key="1">
    <citation type="submission" date="2016-10" db="EMBL/GenBank/DDBJ databases">
        <authorList>
            <person name="Varghese N."/>
            <person name="Submissions S."/>
        </authorList>
    </citation>
    <scope>NUCLEOTIDE SEQUENCE [LARGE SCALE GENOMIC DNA]</scope>
    <source>
        <strain evidence="3">DSM 45413</strain>
    </source>
</reference>
<organism evidence="2 3">
    <name type="scientific">Trujillonella endophytica</name>
    <dbReference type="NCBI Taxonomy" id="673521"/>
    <lineage>
        <taxon>Bacteria</taxon>
        <taxon>Bacillati</taxon>
        <taxon>Actinomycetota</taxon>
        <taxon>Actinomycetes</taxon>
        <taxon>Geodermatophilales</taxon>
        <taxon>Geodermatophilaceae</taxon>
        <taxon>Trujillonella</taxon>
    </lineage>
</organism>
<evidence type="ECO:0000313" key="2">
    <source>
        <dbReference type="EMBL" id="SEP14583.1"/>
    </source>
</evidence>
<accession>A0A1H8VH12</accession>
<dbReference type="PANTHER" id="PTHR39338">
    <property type="entry name" value="BLL5662 PROTEIN-RELATED"/>
    <property type="match status" value="1"/>
</dbReference>
<feature type="compositionally biased region" description="Acidic residues" evidence="1">
    <location>
        <begin position="75"/>
        <end position="104"/>
    </location>
</feature>
<name>A0A1H8VH12_9ACTN</name>
<feature type="compositionally biased region" description="Basic and acidic residues" evidence="1">
    <location>
        <begin position="505"/>
        <end position="514"/>
    </location>
</feature>
<dbReference type="RefSeq" id="WP_091946408.1">
    <property type="nucleotide sequence ID" value="NZ_FOEE01000012.1"/>
</dbReference>
<dbReference type="OrthoDB" id="5174525at2"/>
<dbReference type="PANTHER" id="PTHR39338:SF5">
    <property type="entry name" value="BLR6139 PROTEIN"/>
    <property type="match status" value="1"/>
</dbReference>
<proteinExistence type="predicted"/>
<sequence length="521" mass="55776">MLTALEGLVAELREVGVPVPVSAVVDAARALTRIDVLDRGAVRVALRAVLIKDAGHLTVFDTVFDTFFALQEGTADGEDDDRGTTEGDGDATDPATSDDGDGDGDGGSGHSGRRGAPGGLQHLDDEALRDLLVRSLREEDAALLRALARVVVDRHGAVNPARPQDATYNLYRALRMIDSNGIATRLAAAADPGPDGDGVPSEVALLAAQAQVQRLGLALDTEIRRRLVAGRGAEDVARKLRTPLPENMAFLGASSLQVAAMRTALGPLARSLAARMAERRRRRRRGALDVRRTVRTAMSTGGVPVTPVFRRPHPAKPQLVVLADISGSVSTFATFTLQLIHALRSEFTSIRSFAFVDDIEEVTDLIGRAEDPTDIARLLNKAGAGVWLNGRSDYGNALSGFAERFASQLTRRTTVLVLGDARNNDLDPRTEALATVRRAAGAVHWLNPEPRESWNTGDSVIGRYAAHCDTVVECRTVRDLRAFTERLGAAGASLAPGVQPAAEGVGERRHDHAAEHHHHHH</sequence>
<dbReference type="AlphaFoldDB" id="A0A1H8VH12"/>
<feature type="region of interest" description="Disordered" evidence="1">
    <location>
        <begin position="74"/>
        <end position="121"/>
    </location>
</feature>
<protein>
    <recommendedName>
        <fullName evidence="4">VWA domain containing CoxE-like protein</fullName>
    </recommendedName>
</protein>